<organism evidence="1 2">
    <name type="scientific">Lagenidium giganteum</name>
    <dbReference type="NCBI Taxonomy" id="4803"/>
    <lineage>
        <taxon>Eukaryota</taxon>
        <taxon>Sar</taxon>
        <taxon>Stramenopiles</taxon>
        <taxon>Oomycota</taxon>
        <taxon>Peronosporomycetes</taxon>
        <taxon>Pythiales</taxon>
        <taxon>Pythiaceae</taxon>
    </lineage>
</organism>
<evidence type="ECO:0000313" key="1">
    <source>
        <dbReference type="EMBL" id="DBA01829.1"/>
    </source>
</evidence>
<dbReference type="Proteomes" id="UP001146120">
    <property type="component" value="Unassembled WGS sequence"/>
</dbReference>
<proteinExistence type="predicted"/>
<gene>
    <name evidence="1" type="ORF">N0F65_002945</name>
</gene>
<sequence>MKHLVFHLYRNENAPSRAYLAYSSLAVEAIMNACYQVGSADTSPEFAFMVRQRDREVSASRPRHQRVLYESTQRKERQRCHNACSVACRGHSSVVRNPELISSVNPAFEDFSSN</sequence>
<reference evidence="1" key="1">
    <citation type="submission" date="2022-11" db="EMBL/GenBank/DDBJ databases">
        <authorList>
            <person name="Morgan W.R."/>
            <person name="Tartar A."/>
        </authorList>
    </citation>
    <scope>NUCLEOTIDE SEQUENCE</scope>
    <source>
        <strain evidence="1">ARSEF 373</strain>
    </source>
</reference>
<accession>A0AAV2Z8Y0</accession>
<dbReference type="AlphaFoldDB" id="A0AAV2Z8Y0"/>
<protein>
    <submittedName>
        <fullName evidence="1">Uncharacterized protein</fullName>
    </submittedName>
</protein>
<comment type="caution">
    <text evidence="1">The sequence shown here is derived from an EMBL/GenBank/DDBJ whole genome shotgun (WGS) entry which is preliminary data.</text>
</comment>
<keyword evidence="2" id="KW-1185">Reference proteome</keyword>
<reference evidence="1" key="2">
    <citation type="journal article" date="2023" name="Microbiol Resour">
        <title>Decontamination and Annotation of the Draft Genome Sequence of the Oomycete Lagenidium giganteum ARSEF 373.</title>
        <authorList>
            <person name="Morgan W.R."/>
            <person name="Tartar A."/>
        </authorList>
    </citation>
    <scope>NUCLEOTIDE SEQUENCE</scope>
    <source>
        <strain evidence="1">ARSEF 373</strain>
    </source>
</reference>
<name>A0AAV2Z8Y0_9STRA</name>
<dbReference type="EMBL" id="DAKRPA010000041">
    <property type="protein sequence ID" value="DBA01829.1"/>
    <property type="molecule type" value="Genomic_DNA"/>
</dbReference>
<evidence type="ECO:0000313" key="2">
    <source>
        <dbReference type="Proteomes" id="UP001146120"/>
    </source>
</evidence>